<dbReference type="PANTHER" id="PTHR31302">
    <property type="entry name" value="TRANSMEMBRANE PROTEIN WITH METALLOPHOSPHOESTERASE DOMAIN-RELATED"/>
    <property type="match status" value="1"/>
</dbReference>
<feature type="domain" description="Calcineurin-like phosphoesterase" evidence="3">
    <location>
        <begin position="48"/>
        <end position="213"/>
    </location>
</feature>
<keyword evidence="2" id="KW-0378">Hydrolase</keyword>
<dbReference type="GO" id="GO:0046872">
    <property type="term" value="F:metal ion binding"/>
    <property type="evidence" value="ECO:0007669"/>
    <property type="project" value="UniProtKB-KW"/>
</dbReference>
<accession>A0A7W9SP83</accession>
<evidence type="ECO:0000256" key="1">
    <source>
        <dbReference type="ARBA" id="ARBA00022723"/>
    </source>
</evidence>
<dbReference type="SUPFAM" id="SSF56300">
    <property type="entry name" value="Metallo-dependent phosphatases"/>
    <property type="match status" value="1"/>
</dbReference>
<evidence type="ECO:0000259" key="3">
    <source>
        <dbReference type="Pfam" id="PF00149"/>
    </source>
</evidence>
<evidence type="ECO:0000256" key="2">
    <source>
        <dbReference type="ARBA" id="ARBA00022801"/>
    </source>
</evidence>
<comment type="caution">
    <text evidence="4">The sequence shown here is derived from an EMBL/GenBank/DDBJ whole genome shotgun (WGS) entry which is preliminary data.</text>
</comment>
<reference evidence="4 5" key="1">
    <citation type="submission" date="2020-08" db="EMBL/GenBank/DDBJ databases">
        <title>Genomic Encyclopedia of Type Strains, Phase IV (KMG-IV): sequencing the most valuable type-strain genomes for metagenomic binning, comparative biology and taxonomic classification.</title>
        <authorList>
            <person name="Goeker M."/>
        </authorList>
    </citation>
    <scope>NUCLEOTIDE SEQUENCE [LARGE SCALE GENOMIC DNA]</scope>
    <source>
        <strain evidence="4 5">DSM 23562</strain>
    </source>
</reference>
<dbReference type="RefSeq" id="WP_184194820.1">
    <property type="nucleotide sequence ID" value="NZ_JACHGW010000002.1"/>
</dbReference>
<keyword evidence="5" id="KW-1185">Reference proteome</keyword>
<evidence type="ECO:0000313" key="4">
    <source>
        <dbReference type="EMBL" id="MBB6050240.1"/>
    </source>
</evidence>
<sequence length="293" mass="32013">MSRKGLGLAAGAAAGLAVYALKIEPMLVEVTHPELFLPRLPAAWDGVSILFLSDPHVWEFGERERRVVELCAGLEPPDLILWGGDFLGSYRGVVHAVRLVKELAELFPGTPTFSVWGNAEHKIRPERRAWLEALLADVGVCTLTNESLPLTLRGETITLAGCDDPYYGFADLEATFAALTLERFTLFLAHSPQVAALAARAGVDLMLSGHTHGGQVRFPFVGPWKTQNPLSRLLDCGAFDHARLTKILGYDPGGNLTTYISRGIGLAFLPYMPWLAPRFACRPEVARLTLRVG</sequence>
<dbReference type="EMBL" id="JACHGW010000002">
    <property type="protein sequence ID" value="MBB6050240.1"/>
    <property type="molecule type" value="Genomic_DNA"/>
</dbReference>
<name>A0A7W9SP83_ARMRO</name>
<dbReference type="InterPro" id="IPR004843">
    <property type="entry name" value="Calcineurin-like_PHP"/>
</dbReference>
<dbReference type="Pfam" id="PF00149">
    <property type="entry name" value="Metallophos"/>
    <property type="match status" value="1"/>
</dbReference>
<dbReference type="InterPro" id="IPR051158">
    <property type="entry name" value="Metallophosphoesterase_sf"/>
</dbReference>
<organism evidence="4 5">
    <name type="scientific">Armatimonas rosea</name>
    <dbReference type="NCBI Taxonomy" id="685828"/>
    <lineage>
        <taxon>Bacteria</taxon>
        <taxon>Bacillati</taxon>
        <taxon>Armatimonadota</taxon>
        <taxon>Armatimonadia</taxon>
        <taxon>Armatimonadales</taxon>
        <taxon>Armatimonadaceae</taxon>
        <taxon>Armatimonas</taxon>
    </lineage>
</organism>
<dbReference type="GO" id="GO:0016020">
    <property type="term" value="C:membrane"/>
    <property type="evidence" value="ECO:0007669"/>
    <property type="project" value="GOC"/>
</dbReference>
<dbReference type="GO" id="GO:0008758">
    <property type="term" value="F:UDP-2,3-diacylglucosamine hydrolase activity"/>
    <property type="evidence" value="ECO:0007669"/>
    <property type="project" value="TreeGrafter"/>
</dbReference>
<dbReference type="Proteomes" id="UP000520814">
    <property type="component" value="Unassembled WGS sequence"/>
</dbReference>
<gene>
    <name evidence="4" type="ORF">HNQ39_002031</name>
</gene>
<proteinExistence type="predicted"/>
<dbReference type="InterPro" id="IPR029052">
    <property type="entry name" value="Metallo-depent_PP-like"/>
</dbReference>
<keyword evidence="1" id="KW-0479">Metal-binding</keyword>
<dbReference type="AlphaFoldDB" id="A0A7W9SP83"/>
<dbReference type="GO" id="GO:0009245">
    <property type="term" value="P:lipid A biosynthetic process"/>
    <property type="evidence" value="ECO:0007669"/>
    <property type="project" value="TreeGrafter"/>
</dbReference>
<dbReference type="PANTHER" id="PTHR31302:SF31">
    <property type="entry name" value="PHOSPHODIESTERASE YAEI"/>
    <property type="match status" value="1"/>
</dbReference>
<dbReference type="Gene3D" id="3.60.21.10">
    <property type="match status" value="1"/>
</dbReference>
<evidence type="ECO:0000313" key="5">
    <source>
        <dbReference type="Proteomes" id="UP000520814"/>
    </source>
</evidence>
<protein>
    <recommendedName>
        <fullName evidence="3">Calcineurin-like phosphoesterase domain-containing protein</fullName>
    </recommendedName>
</protein>